<organism evidence="5 6">
    <name type="scientific">Glycomyces rhizosphaerae</name>
    <dbReference type="NCBI Taxonomy" id="2054422"/>
    <lineage>
        <taxon>Bacteria</taxon>
        <taxon>Bacillati</taxon>
        <taxon>Actinomycetota</taxon>
        <taxon>Actinomycetes</taxon>
        <taxon>Glycomycetales</taxon>
        <taxon>Glycomycetaceae</taxon>
        <taxon>Glycomyces</taxon>
    </lineage>
</organism>
<evidence type="ECO:0000259" key="4">
    <source>
        <dbReference type="PROSITE" id="PS50043"/>
    </source>
</evidence>
<dbReference type="PROSITE" id="PS00622">
    <property type="entry name" value="HTH_LUXR_1"/>
    <property type="match status" value="1"/>
</dbReference>
<keyword evidence="2" id="KW-0238">DNA-binding</keyword>
<reference evidence="6" key="1">
    <citation type="journal article" date="2019" name="Int. J. Syst. Evol. Microbiol.">
        <title>The Global Catalogue of Microorganisms (GCM) 10K type strain sequencing project: providing services to taxonomists for standard genome sequencing and annotation.</title>
        <authorList>
            <consortium name="The Broad Institute Genomics Platform"/>
            <consortium name="The Broad Institute Genome Sequencing Center for Infectious Disease"/>
            <person name="Wu L."/>
            <person name="Ma J."/>
        </authorList>
    </citation>
    <scope>NUCLEOTIDE SEQUENCE [LARGE SCALE GENOMIC DNA]</scope>
    <source>
        <strain evidence="6">CGMCC 4.7396</strain>
    </source>
</reference>
<evidence type="ECO:0000313" key="5">
    <source>
        <dbReference type="EMBL" id="MFC3492649.1"/>
    </source>
</evidence>
<dbReference type="PRINTS" id="PR00038">
    <property type="entry name" value="HTHLUXR"/>
</dbReference>
<keyword evidence="6" id="KW-1185">Reference proteome</keyword>
<evidence type="ECO:0000256" key="2">
    <source>
        <dbReference type="ARBA" id="ARBA00023125"/>
    </source>
</evidence>
<dbReference type="PROSITE" id="PS50043">
    <property type="entry name" value="HTH_LUXR_2"/>
    <property type="match status" value="1"/>
</dbReference>
<name>A0ABV7PZB1_9ACTN</name>
<dbReference type="RefSeq" id="WP_387973626.1">
    <property type="nucleotide sequence ID" value="NZ_JBHRWO010000008.1"/>
</dbReference>
<dbReference type="SUPFAM" id="SSF46894">
    <property type="entry name" value="C-terminal effector domain of the bipartite response regulators"/>
    <property type="match status" value="1"/>
</dbReference>
<gene>
    <name evidence="5" type="ORF">ACFO8M_09145</name>
</gene>
<dbReference type="Pfam" id="PF00196">
    <property type="entry name" value="GerE"/>
    <property type="match status" value="1"/>
</dbReference>
<comment type="caution">
    <text evidence="5">The sequence shown here is derived from an EMBL/GenBank/DDBJ whole genome shotgun (WGS) entry which is preliminary data.</text>
</comment>
<dbReference type="InterPro" id="IPR016032">
    <property type="entry name" value="Sig_transdc_resp-reg_C-effctor"/>
</dbReference>
<sequence>MKTIVVYVKTPGAGQRISACAAETDLPQKVKVVDCAPALFLELSLGRVDVVLVDVALAAPDPVKFTRTVRTRFPATGLVFTGAASPRTAAMLAAAGALGVMRAMTGDGDDLLVAFAQTVVLARRRLTNTTSSVPRQRPPRPALKALSDREFQILTALTEGKRNAEIAIDLFVSEDTVKTHAKHLYRKLGARDRAHAVAIAFRTGLLT</sequence>
<dbReference type="EMBL" id="JBHRWO010000008">
    <property type="protein sequence ID" value="MFC3492649.1"/>
    <property type="molecule type" value="Genomic_DNA"/>
</dbReference>
<proteinExistence type="predicted"/>
<evidence type="ECO:0000256" key="1">
    <source>
        <dbReference type="ARBA" id="ARBA00023015"/>
    </source>
</evidence>
<dbReference type="SMART" id="SM00421">
    <property type="entry name" value="HTH_LUXR"/>
    <property type="match status" value="1"/>
</dbReference>
<evidence type="ECO:0000313" key="6">
    <source>
        <dbReference type="Proteomes" id="UP001595712"/>
    </source>
</evidence>
<dbReference type="Proteomes" id="UP001595712">
    <property type="component" value="Unassembled WGS sequence"/>
</dbReference>
<protein>
    <submittedName>
        <fullName evidence="5">Response regulator transcription factor</fullName>
    </submittedName>
</protein>
<dbReference type="Gene3D" id="3.40.50.2300">
    <property type="match status" value="1"/>
</dbReference>
<dbReference type="CDD" id="cd06170">
    <property type="entry name" value="LuxR_C_like"/>
    <property type="match status" value="1"/>
</dbReference>
<keyword evidence="3" id="KW-0804">Transcription</keyword>
<feature type="domain" description="HTH luxR-type" evidence="4">
    <location>
        <begin position="139"/>
        <end position="204"/>
    </location>
</feature>
<evidence type="ECO:0000256" key="3">
    <source>
        <dbReference type="ARBA" id="ARBA00023163"/>
    </source>
</evidence>
<dbReference type="PANTHER" id="PTHR44688">
    <property type="entry name" value="DNA-BINDING TRANSCRIPTIONAL ACTIVATOR DEVR_DOSR"/>
    <property type="match status" value="1"/>
</dbReference>
<accession>A0ABV7PZB1</accession>
<dbReference type="PANTHER" id="PTHR44688:SF16">
    <property type="entry name" value="DNA-BINDING TRANSCRIPTIONAL ACTIVATOR DEVR_DOSR"/>
    <property type="match status" value="1"/>
</dbReference>
<keyword evidence="1" id="KW-0805">Transcription regulation</keyword>
<dbReference type="InterPro" id="IPR000792">
    <property type="entry name" value="Tscrpt_reg_LuxR_C"/>
</dbReference>